<dbReference type="PANTHER" id="PTHR34106:SF5">
    <property type="entry name" value="GLYCOSIDASE"/>
    <property type="match status" value="1"/>
</dbReference>
<organism evidence="4 5">
    <name type="scientific">Sphingomonas aliaeris</name>
    <dbReference type="NCBI Taxonomy" id="2759526"/>
    <lineage>
        <taxon>Bacteria</taxon>
        <taxon>Pseudomonadati</taxon>
        <taxon>Pseudomonadota</taxon>
        <taxon>Alphaproteobacteria</taxon>
        <taxon>Sphingomonadales</taxon>
        <taxon>Sphingomonadaceae</taxon>
        <taxon>Sphingomonas</taxon>
    </lineage>
</organism>
<dbReference type="SUPFAM" id="SSF75005">
    <property type="entry name" value="Arabinanase/levansucrase/invertase"/>
    <property type="match status" value="1"/>
</dbReference>
<evidence type="ECO:0000256" key="2">
    <source>
        <dbReference type="ARBA" id="ARBA00022679"/>
    </source>
</evidence>
<dbReference type="KEGG" id="sari:H5J25_15640"/>
<dbReference type="AlphaFoldDB" id="A0A974NTN6"/>
<evidence type="ECO:0000313" key="4">
    <source>
        <dbReference type="EMBL" id="QQV76819.1"/>
    </source>
</evidence>
<gene>
    <name evidence="4" type="ORF">H5J25_15640</name>
</gene>
<evidence type="ECO:0000313" key="5">
    <source>
        <dbReference type="Proteomes" id="UP000595894"/>
    </source>
</evidence>
<reference evidence="5" key="1">
    <citation type="submission" date="2020-09" db="EMBL/GenBank/DDBJ databases">
        <title>Sphingomonas sp., a new species isolated from pork steak.</title>
        <authorList>
            <person name="Heidler von Heilborn D."/>
        </authorList>
    </citation>
    <scope>NUCLEOTIDE SEQUENCE [LARGE SCALE GENOMIC DNA]</scope>
</reference>
<evidence type="ECO:0000256" key="1">
    <source>
        <dbReference type="ARBA" id="ARBA00022676"/>
    </source>
</evidence>
<sequence>MTSSDWALGPFTSPVRVLEDRADVSFACPLSTGPVSWAAKDAFNPGAVVHDGKICLLVRGEDAIGRYAGTSRIGLATSSDGLLFELDPEPVLAPGDDRWQAWEWPGGLEDPRVITAPDGTFVCTYTAFDGKVGCLFVATSRDLRVWTKHGPAFAGSPYVRRPTKAGAILTELRDGRLVAAQVDGKFWMYWGEGTIFAATSADLIRWTPLEADSSPDKYLTWDPEVSGPMGHWQLERVAGPQGLRSLAGPRRTRFDSLLTEPGPPPVLTPNGIVLIYNGANHYKGGAPDTPPFAYQPGQLLFDPADPTAVIGRLERPFLTIDSSEAQGQIGNVCFAEGLVAFDGQWLLYSGLADSRIGVSVAPIGFHV</sequence>
<evidence type="ECO:0000256" key="3">
    <source>
        <dbReference type="ARBA" id="ARBA00024356"/>
    </source>
</evidence>
<keyword evidence="4" id="KW-0326">Glycosidase</keyword>
<dbReference type="CDD" id="cd18610">
    <property type="entry name" value="GH130_BT3780-like"/>
    <property type="match status" value="1"/>
</dbReference>
<dbReference type="Proteomes" id="UP000595894">
    <property type="component" value="Chromosome"/>
</dbReference>
<accession>A0A974NTN6</accession>
<keyword evidence="2" id="KW-0808">Transferase</keyword>
<dbReference type="EMBL" id="CP061035">
    <property type="protein sequence ID" value="QQV76819.1"/>
    <property type="molecule type" value="Genomic_DNA"/>
</dbReference>
<dbReference type="Pfam" id="PF04041">
    <property type="entry name" value="Glyco_hydro_130"/>
    <property type="match status" value="1"/>
</dbReference>
<dbReference type="GO" id="GO:0016757">
    <property type="term" value="F:glycosyltransferase activity"/>
    <property type="evidence" value="ECO:0007669"/>
    <property type="project" value="UniProtKB-KW"/>
</dbReference>
<keyword evidence="5" id="KW-1185">Reference proteome</keyword>
<keyword evidence="4" id="KW-0378">Hydrolase</keyword>
<dbReference type="InterPro" id="IPR007184">
    <property type="entry name" value="Mannoside_phosphorylase"/>
</dbReference>
<dbReference type="RefSeq" id="WP_202092659.1">
    <property type="nucleotide sequence ID" value="NZ_CP061035.1"/>
</dbReference>
<dbReference type="PANTHER" id="PTHR34106">
    <property type="entry name" value="GLYCOSIDASE"/>
    <property type="match status" value="1"/>
</dbReference>
<comment type="similarity">
    <text evidence="3">Belongs to the glycosyl hydrolase 130 family.</text>
</comment>
<keyword evidence="1" id="KW-0328">Glycosyltransferase</keyword>
<dbReference type="GO" id="GO:0016798">
    <property type="term" value="F:hydrolase activity, acting on glycosyl bonds"/>
    <property type="evidence" value="ECO:0007669"/>
    <property type="project" value="UniProtKB-KW"/>
</dbReference>
<name>A0A974NTN6_9SPHN</name>
<proteinExistence type="inferred from homology"/>
<protein>
    <submittedName>
        <fullName evidence="4">Glycosidase</fullName>
    </submittedName>
</protein>
<dbReference type="Gene3D" id="2.115.10.20">
    <property type="entry name" value="Glycosyl hydrolase domain, family 43"/>
    <property type="match status" value="1"/>
</dbReference>
<dbReference type="InterPro" id="IPR023296">
    <property type="entry name" value="Glyco_hydro_beta-prop_sf"/>
</dbReference>